<reference evidence="9 10" key="1">
    <citation type="submission" date="2015-06" db="EMBL/GenBank/DDBJ databases">
        <title>The Genome Sequence of Enterococcus durans 4EA1.</title>
        <authorList>
            <consortium name="The Broad Institute Genomics Platform"/>
            <consortium name="The Broad Institute Genome Sequencing Center for Infectious Disease"/>
            <person name="Earl A.M."/>
            <person name="Van Tyne D."/>
            <person name="Lebreton F."/>
            <person name="Saavedra J.T."/>
            <person name="Gilmore M.S."/>
            <person name="Manson Mcguire A."/>
            <person name="Clock S."/>
            <person name="Crupain M."/>
            <person name="Rangan U."/>
            <person name="Young S."/>
            <person name="Abouelleil A."/>
            <person name="Cao P."/>
            <person name="Chapman S.B."/>
            <person name="Griggs A."/>
            <person name="Priest M."/>
            <person name="Shea T."/>
            <person name="Wortman J."/>
            <person name="Nusbaum C."/>
            <person name="Birren B."/>
        </authorList>
    </citation>
    <scope>NUCLEOTIDE SEQUENCE [LARGE SCALE GENOMIC DNA]</scope>
    <source>
        <strain evidence="9 10">4EA1</strain>
    </source>
</reference>
<dbReference type="Pfam" id="PF07992">
    <property type="entry name" value="Pyr_redox_2"/>
    <property type="match status" value="1"/>
</dbReference>
<dbReference type="InterPro" id="IPR036188">
    <property type="entry name" value="FAD/NAD-bd_sf"/>
</dbReference>
<dbReference type="RefSeq" id="WP_113845201.1">
    <property type="nucleotide sequence ID" value="NZ_LEPB01000001.1"/>
</dbReference>
<dbReference type="Pfam" id="PF02852">
    <property type="entry name" value="Pyr_redox_dim"/>
    <property type="match status" value="1"/>
</dbReference>
<dbReference type="AlphaFoldDB" id="A0A367CI88"/>
<dbReference type="InterPro" id="IPR050260">
    <property type="entry name" value="FAD-bd_OxRdtase"/>
</dbReference>
<dbReference type="PANTHER" id="PTHR43429:SF1">
    <property type="entry name" value="NAD(P)H SULFUR OXIDOREDUCTASE (COA-DEPENDENT)"/>
    <property type="match status" value="1"/>
</dbReference>
<dbReference type="InterPro" id="IPR023753">
    <property type="entry name" value="FAD/NAD-binding_dom"/>
</dbReference>
<dbReference type="Gene3D" id="3.50.50.60">
    <property type="entry name" value="FAD/NAD(P)-binding domain"/>
    <property type="match status" value="2"/>
</dbReference>
<evidence type="ECO:0000313" key="10">
    <source>
        <dbReference type="Proteomes" id="UP000252797"/>
    </source>
</evidence>
<evidence type="ECO:0000256" key="1">
    <source>
        <dbReference type="ARBA" id="ARBA00001974"/>
    </source>
</evidence>
<evidence type="ECO:0000256" key="3">
    <source>
        <dbReference type="ARBA" id="ARBA00022630"/>
    </source>
</evidence>
<feature type="domain" description="Rhodanese" evidence="8">
    <location>
        <begin position="460"/>
        <end position="546"/>
    </location>
</feature>
<keyword evidence="5" id="KW-0560">Oxidoreductase</keyword>
<dbReference type="Gene3D" id="3.40.250.10">
    <property type="entry name" value="Rhodanese-like domain"/>
    <property type="match status" value="1"/>
</dbReference>
<keyword evidence="7" id="KW-0676">Redox-active center</keyword>
<dbReference type="GO" id="GO:0016491">
    <property type="term" value="F:oxidoreductase activity"/>
    <property type="evidence" value="ECO:0007669"/>
    <property type="project" value="UniProtKB-KW"/>
</dbReference>
<evidence type="ECO:0000256" key="6">
    <source>
        <dbReference type="ARBA" id="ARBA00023097"/>
    </source>
</evidence>
<dbReference type="STRING" id="53345.LIU_02895"/>
<keyword evidence="3" id="KW-0285">Flavoprotein</keyword>
<keyword evidence="6" id="KW-0558">Oxidation</keyword>
<dbReference type="SUPFAM" id="SSF52821">
    <property type="entry name" value="Rhodanese/Cell cycle control phosphatase"/>
    <property type="match status" value="1"/>
</dbReference>
<dbReference type="PANTHER" id="PTHR43429">
    <property type="entry name" value="PYRIDINE NUCLEOTIDE-DISULFIDE OXIDOREDUCTASE DOMAIN-CONTAINING"/>
    <property type="match status" value="1"/>
</dbReference>
<dbReference type="Pfam" id="PF00581">
    <property type="entry name" value="Rhodanese"/>
    <property type="match status" value="1"/>
</dbReference>
<dbReference type="InterPro" id="IPR001763">
    <property type="entry name" value="Rhodanese-like_dom"/>
</dbReference>
<comment type="caution">
    <text evidence="9">The sequence shown here is derived from an EMBL/GenBank/DDBJ whole genome shotgun (WGS) entry which is preliminary data.</text>
</comment>
<dbReference type="SUPFAM" id="SSF51905">
    <property type="entry name" value="FAD/NAD(P)-binding domain"/>
    <property type="match status" value="2"/>
</dbReference>
<dbReference type="PROSITE" id="PS50206">
    <property type="entry name" value="RHODANESE_3"/>
    <property type="match status" value="1"/>
</dbReference>
<evidence type="ECO:0000313" key="9">
    <source>
        <dbReference type="EMBL" id="RCA12168.1"/>
    </source>
</evidence>
<gene>
    <name evidence="9" type="ORF">EA71_00372</name>
</gene>
<evidence type="ECO:0000256" key="7">
    <source>
        <dbReference type="ARBA" id="ARBA00023284"/>
    </source>
</evidence>
<proteinExistence type="inferred from homology"/>
<keyword evidence="4" id="KW-0274">FAD</keyword>
<dbReference type="PRINTS" id="PR00411">
    <property type="entry name" value="PNDRDTASEI"/>
</dbReference>
<dbReference type="InterPro" id="IPR016156">
    <property type="entry name" value="FAD/NAD-linked_Rdtase_dimer_sf"/>
</dbReference>
<evidence type="ECO:0000256" key="2">
    <source>
        <dbReference type="ARBA" id="ARBA00009130"/>
    </source>
</evidence>
<dbReference type="SUPFAM" id="SSF55424">
    <property type="entry name" value="FAD/NAD-linked reductases, dimerisation (C-terminal) domain"/>
    <property type="match status" value="1"/>
</dbReference>
<dbReference type="Proteomes" id="UP000252797">
    <property type="component" value="Unassembled WGS sequence"/>
</dbReference>
<comment type="cofactor">
    <cofactor evidence="1">
        <name>FAD</name>
        <dbReference type="ChEBI" id="CHEBI:57692"/>
    </cofactor>
</comment>
<evidence type="ECO:0000256" key="4">
    <source>
        <dbReference type="ARBA" id="ARBA00022827"/>
    </source>
</evidence>
<evidence type="ECO:0000256" key="5">
    <source>
        <dbReference type="ARBA" id="ARBA00023002"/>
    </source>
</evidence>
<organism evidence="9 10">
    <name type="scientific">Enterococcus durans</name>
    <dbReference type="NCBI Taxonomy" id="53345"/>
    <lineage>
        <taxon>Bacteria</taxon>
        <taxon>Bacillati</taxon>
        <taxon>Bacillota</taxon>
        <taxon>Bacilli</taxon>
        <taxon>Lactobacillales</taxon>
        <taxon>Enterococcaceae</taxon>
        <taxon>Enterococcus</taxon>
    </lineage>
</organism>
<sequence>MKVVIIGGVAGGMSAATRLRRLKEDAEIVVFEKGPFVSFANCGLPYYVSGEIDEREKLLVQTPETLAARFQLDVRPNHEVTAILTDEKKVEVQHDGIRTVESYDVLLLSPGAKPFVPPIAGLAEAKNVFTVRNVPDIDKIMHVLDTQPRQAIVVGAGFIGLEMVENLTKRGLEVTVVESAPHILPTLDEEMAAFVHAELEEKGVTVKTNQAVIAFEEEGQLLRLADGTAIPSELTILSVGVAPDSTLAKQAGLKTGIKGGILVDEYYQTSDPAIYAVGDAIIVKQQITGEDTLISLASPANRQGRQVADNIAGTARKNQGSIGTAILRVFDLTAASTGLNERATKQVGLSYSVIHVSGKDHASYYPDASDLLLKLIFDPKTGEIYGAQGIGEKGVDKRVDVLATAIKGKLTIFDLPELELTYAPPFGSAKDPVNMLGYAAMNVAEGLSEPIQWHELPEALANGKVLLDVRNEGELANGAFPNATNIPLHELRCRLSELEKNQEYIVSCHSGLRSYLAERILKQAGFHVQNLDGAFALYRAVRPNELVYPHQ</sequence>
<dbReference type="InterPro" id="IPR004099">
    <property type="entry name" value="Pyr_nucl-diS_OxRdtase_dimer"/>
</dbReference>
<protein>
    <submittedName>
        <fullName evidence="9">CoA disulfide reductase</fullName>
    </submittedName>
</protein>
<comment type="similarity">
    <text evidence="2">Belongs to the class-III pyridine nucleotide-disulfide oxidoreductase family.</text>
</comment>
<evidence type="ECO:0000259" key="8">
    <source>
        <dbReference type="PROSITE" id="PS50206"/>
    </source>
</evidence>
<dbReference type="InterPro" id="IPR036873">
    <property type="entry name" value="Rhodanese-like_dom_sf"/>
</dbReference>
<name>A0A367CI88_9ENTE</name>
<dbReference type="PRINTS" id="PR00368">
    <property type="entry name" value="FADPNR"/>
</dbReference>
<dbReference type="SMART" id="SM00450">
    <property type="entry name" value="RHOD"/>
    <property type="match status" value="1"/>
</dbReference>
<accession>A0A367CI88</accession>
<dbReference type="EMBL" id="LEPB01000001">
    <property type="protein sequence ID" value="RCA12168.1"/>
    <property type="molecule type" value="Genomic_DNA"/>
</dbReference>